<evidence type="ECO:0000313" key="1">
    <source>
        <dbReference type="EMBL" id="ROQ27422.1"/>
    </source>
</evidence>
<gene>
    <name evidence="1" type="ORF">EDC28_10470</name>
</gene>
<accession>A0A3N1P7U4</accession>
<reference evidence="1 2" key="1">
    <citation type="submission" date="2018-11" db="EMBL/GenBank/DDBJ databases">
        <title>Genomic Encyclopedia of Type Strains, Phase IV (KMG-IV): sequencing the most valuable type-strain genomes for metagenomic binning, comparative biology and taxonomic classification.</title>
        <authorList>
            <person name="Goeker M."/>
        </authorList>
    </citation>
    <scope>NUCLEOTIDE SEQUENCE [LARGE SCALE GENOMIC DNA]</scope>
    <source>
        <strain evidence="1 2">DSM 21945</strain>
    </source>
</reference>
<dbReference type="AlphaFoldDB" id="A0A3N1P7U4"/>
<evidence type="ECO:0000313" key="2">
    <source>
        <dbReference type="Proteomes" id="UP000268033"/>
    </source>
</evidence>
<dbReference type="STRING" id="584787.GCA_001247655_02511"/>
<name>A0A3N1P7U4_9GAMM</name>
<comment type="caution">
    <text evidence="1">The sequence shown here is derived from an EMBL/GenBank/DDBJ whole genome shotgun (WGS) entry which is preliminary data.</text>
</comment>
<keyword evidence="2" id="KW-1185">Reference proteome</keyword>
<sequence length="32" mass="3891">MEHHDTHEPYYQLQDEVVKELPLELEEDAHLC</sequence>
<proteinExistence type="predicted"/>
<dbReference type="EMBL" id="RJUL01000004">
    <property type="protein sequence ID" value="ROQ27422.1"/>
    <property type="molecule type" value="Genomic_DNA"/>
</dbReference>
<protein>
    <submittedName>
        <fullName evidence="1">Uncharacterized protein</fullName>
    </submittedName>
</protein>
<organism evidence="1 2">
    <name type="scientific">Gallaecimonas pentaromativorans</name>
    <dbReference type="NCBI Taxonomy" id="584787"/>
    <lineage>
        <taxon>Bacteria</taxon>
        <taxon>Pseudomonadati</taxon>
        <taxon>Pseudomonadota</taxon>
        <taxon>Gammaproteobacteria</taxon>
        <taxon>Enterobacterales</taxon>
        <taxon>Gallaecimonadaceae</taxon>
        <taxon>Gallaecimonas</taxon>
    </lineage>
</organism>
<dbReference type="Proteomes" id="UP000268033">
    <property type="component" value="Unassembled WGS sequence"/>
</dbReference>